<name>A0ABY4T5N3_9GAMM</name>
<gene>
    <name evidence="2" type="ORF">IM816_00460</name>
</gene>
<evidence type="ECO:0000313" key="3">
    <source>
        <dbReference type="Proteomes" id="UP001056681"/>
    </source>
</evidence>
<evidence type="ECO:0000313" key="2">
    <source>
        <dbReference type="EMBL" id="URL58650.1"/>
    </source>
</evidence>
<sequence>MTSRHALAVFAALATFVVATAARADPPDFDRPGAGFATTVLPVGTVALEQGLPTYERQREDGYLDRTYTADSLIRVGLGGPVELQVGGSAWNRLEERGQGSRRHAVGHGDSSVGVKWAPGGSGDAGAFSWAALGQVTFANGDSDFGNGARQVSLGATMQWQPDKVIQNTLYANVDRLKGRNTWTLAPTFGRKFGENVVAYVEADAIHDAEDGNELQLGGGMAYTLGDHMQLDAYALHRVGRHGPSVRAGLGLSVFFGNPKN</sequence>
<dbReference type="Proteomes" id="UP001056681">
    <property type="component" value="Chromosome"/>
</dbReference>
<dbReference type="EMBL" id="CP063231">
    <property type="protein sequence ID" value="URL58650.1"/>
    <property type="molecule type" value="Genomic_DNA"/>
</dbReference>
<dbReference type="InterPro" id="IPR025737">
    <property type="entry name" value="FApF"/>
</dbReference>
<feature type="signal peptide" evidence="1">
    <location>
        <begin position="1"/>
        <end position="21"/>
    </location>
</feature>
<evidence type="ECO:0000256" key="1">
    <source>
        <dbReference type="SAM" id="SignalP"/>
    </source>
</evidence>
<reference evidence="2" key="1">
    <citation type="submission" date="2020-10" db="EMBL/GenBank/DDBJ databases">
        <title>Whole-genome sequence of Luteibacter sp. EIF3.</title>
        <authorList>
            <person name="Friedrich I."/>
            <person name="Hertel R."/>
            <person name="Daniel R."/>
        </authorList>
    </citation>
    <scope>NUCLEOTIDE SEQUENCE</scope>
    <source>
        <strain evidence="2">EIF3</strain>
    </source>
</reference>
<protein>
    <submittedName>
        <fullName evidence="2">Transporter</fullName>
    </submittedName>
</protein>
<keyword evidence="1" id="KW-0732">Signal</keyword>
<proteinExistence type="predicted"/>
<organism evidence="2 3">
    <name type="scientific">Luteibacter flocculans</name>
    <dbReference type="NCBI Taxonomy" id="2780091"/>
    <lineage>
        <taxon>Bacteria</taxon>
        <taxon>Pseudomonadati</taxon>
        <taxon>Pseudomonadota</taxon>
        <taxon>Gammaproteobacteria</taxon>
        <taxon>Lysobacterales</taxon>
        <taxon>Rhodanobacteraceae</taxon>
        <taxon>Luteibacter</taxon>
    </lineage>
</organism>
<keyword evidence="3" id="KW-1185">Reference proteome</keyword>
<accession>A0ABY4T5N3</accession>
<dbReference type="Pfam" id="PF13557">
    <property type="entry name" value="Phenol_MetA_deg"/>
    <property type="match status" value="1"/>
</dbReference>
<feature type="chain" id="PRO_5045149982" evidence="1">
    <location>
        <begin position="22"/>
        <end position="261"/>
    </location>
</feature>
<dbReference type="RefSeq" id="WP_250339343.1">
    <property type="nucleotide sequence ID" value="NZ_CP063231.1"/>
</dbReference>